<protein>
    <recommendedName>
        <fullName evidence="13">cGMP-dependent protein kinase</fullName>
        <ecNumber evidence="4">2.7.11.12</ecNumber>
    </recommendedName>
</protein>
<keyword evidence="6" id="KW-0723">Serine/threonine-protein kinase</keyword>
<comment type="subunit">
    <text evidence="3">Monomer.</text>
</comment>
<reference evidence="19" key="1">
    <citation type="submission" date="2021-09" db="EMBL/GenBank/DDBJ databases">
        <authorList>
            <consortium name="AG Swart"/>
            <person name="Singh M."/>
            <person name="Singh A."/>
            <person name="Seah K."/>
            <person name="Emmerich C."/>
        </authorList>
    </citation>
    <scope>NUCLEOTIDE SEQUENCE</scope>
    <source>
        <strain evidence="19">ATCC30299</strain>
    </source>
</reference>
<dbReference type="GO" id="GO:0046872">
    <property type="term" value="F:metal ion binding"/>
    <property type="evidence" value="ECO:0007669"/>
    <property type="project" value="UniProtKB-KW"/>
</dbReference>
<dbReference type="SUPFAM" id="SSF51206">
    <property type="entry name" value="cAMP-binding domain-like"/>
    <property type="match status" value="4"/>
</dbReference>
<evidence type="ECO:0000256" key="6">
    <source>
        <dbReference type="ARBA" id="ARBA00022527"/>
    </source>
</evidence>
<feature type="domain" description="Cyclic nucleotide-binding" evidence="17">
    <location>
        <begin position="446"/>
        <end position="544"/>
    </location>
</feature>
<dbReference type="Gene3D" id="2.60.120.10">
    <property type="entry name" value="Jelly Rolls"/>
    <property type="match status" value="3"/>
</dbReference>
<evidence type="ECO:0000259" key="17">
    <source>
        <dbReference type="PROSITE" id="PS50042"/>
    </source>
</evidence>
<dbReference type="InterPro" id="IPR018490">
    <property type="entry name" value="cNMP-bd_dom_sf"/>
</dbReference>
<dbReference type="PROSITE" id="PS00889">
    <property type="entry name" value="CNMP_BINDING_2"/>
    <property type="match status" value="3"/>
</dbReference>
<dbReference type="GO" id="GO:0005524">
    <property type="term" value="F:ATP binding"/>
    <property type="evidence" value="ECO:0007669"/>
    <property type="project" value="UniProtKB-KW"/>
</dbReference>
<dbReference type="FunFam" id="3.30.200.20:FF:000042">
    <property type="entry name" value="Aurora kinase A"/>
    <property type="match status" value="1"/>
</dbReference>
<dbReference type="GO" id="GO:0004691">
    <property type="term" value="F:cAMP-dependent protein kinase activity"/>
    <property type="evidence" value="ECO:0007669"/>
    <property type="project" value="TreeGrafter"/>
</dbReference>
<evidence type="ECO:0000259" key="16">
    <source>
        <dbReference type="PROSITE" id="PS50011"/>
    </source>
</evidence>
<evidence type="ECO:0000256" key="13">
    <source>
        <dbReference type="ARBA" id="ARBA00024113"/>
    </source>
</evidence>
<evidence type="ECO:0000313" key="19">
    <source>
        <dbReference type="EMBL" id="CAG9327699.1"/>
    </source>
</evidence>
<comment type="catalytic activity">
    <reaction evidence="14">
        <text>L-threonyl-[protein] + ATP = O-phospho-L-threonyl-[protein] + ADP + H(+)</text>
        <dbReference type="Rhea" id="RHEA:46608"/>
        <dbReference type="Rhea" id="RHEA-COMP:11060"/>
        <dbReference type="Rhea" id="RHEA-COMP:11605"/>
        <dbReference type="ChEBI" id="CHEBI:15378"/>
        <dbReference type="ChEBI" id="CHEBI:30013"/>
        <dbReference type="ChEBI" id="CHEBI:30616"/>
        <dbReference type="ChEBI" id="CHEBI:61977"/>
        <dbReference type="ChEBI" id="CHEBI:456216"/>
        <dbReference type="EC" id="2.7.11.12"/>
    </reaction>
</comment>
<evidence type="ECO:0000256" key="2">
    <source>
        <dbReference type="ARBA" id="ARBA00006352"/>
    </source>
</evidence>
<dbReference type="InterPro" id="IPR000961">
    <property type="entry name" value="AGC-kinase_C"/>
</dbReference>
<dbReference type="InterPro" id="IPR008266">
    <property type="entry name" value="Tyr_kinase_AS"/>
</dbReference>
<proteinExistence type="inferred from homology"/>
<keyword evidence="12" id="KW-0460">Magnesium</keyword>
<name>A0AAU9JPQ1_9CILI</name>
<keyword evidence="5" id="KW-0963">Cytoplasm</keyword>
<dbReference type="EC" id="2.7.11.12" evidence="4"/>
<dbReference type="PROSITE" id="PS00888">
    <property type="entry name" value="CNMP_BINDING_1"/>
    <property type="match status" value="1"/>
</dbReference>
<dbReference type="PROSITE" id="PS51285">
    <property type="entry name" value="AGC_KINASE_CTER"/>
    <property type="match status" value="1"/>
</dbReference>
<feature type="domain" description="AGC-kinase C-terminal" evidence="18">
    <location>
        <begin position="824"/>
        <end position="893"/>
    </location>
</feature>
<comment type="cofactor">
    <cofactor evidence="1">
        <name>Mg(2+)</name>
        <dbReference type="ChEBI" id="CHEBI:18420"/>
    </cofactor>
</comment>
<dbReference type="Pfam" id="PF00027">
    <property type="entry name" value="cNMP_binding"/>
    <property type="match status" value="3"/>
</dbReference>
<sequence>MDSVNTKFSSSDEESIAQEIHAVEETRFSRQKSKSCISRSTVKNRTAIIDERVGSYLSIDAPNALIEEIPMSGQEKDIVYSAINKNFLFRNLPEESYNLFFSQMKKYTLDALEIVFEQSHPGRNFFIITSGRIEVLSNQKQVNILTVGDSFGELALLHDSLRSASVKTLERVTMWSLERNVFRKIVKIINDQNYEENLQFIETIPIFQTLTKLQIEALAYSLSSMTFKAGEKIVNEGDLGDLFYIIKDGSVYCLEEGREIKIMAKGEFFGEQALIYNNERTASIVAIDNVKCVGIGREKLSKVLGNHLEHIIYQNSIMIALERSSILRLLKKDQLLRIADAIHISKCLPGEIIIPKNTRKGLFIFIVLNGSLIDENGSIIAKKFCIIGDKEIRLSEQENINEDIISSNDLIIGTISKQEFEDCIGGPLDQVLIMNEATSCLKRVNIFRCLSDDKLQLLVRELSVQEYFHQEIIVEQNSSGDSIFIIRSGTVDVFKDGVRTRSITLYDYFGERSVLFDEVRTATVIANGPVSCWVLSKESFLNVIDAMIREQLVKRIELQDNNISLSELAIVKLLGRGRFGIVHLVVHKDNKRLYMLKSINRKKIEEYHIQENLILERNILLQMDHPNVIKLVKTFKDIKRIYFLMEYVRGMDFFDVIRRMNEVTEQNSQFFVASLLTNLEYIHERSIVYRDLRPENIMIDEDGYTKLTNFGLAKILNGRTYSIVGAPHYIAPEVIVGKGYSYAVDIWSLGIILYELICGGVPFGDSEDDPYCIYEAVLQRNLTFPNFISNRTAEKAVIAQLLSEDPLARTGGSIEKLKQHSWFNNFSWDDLMNRKLEVPFKPKVLDLSREINKSLMRNSEIDNIITIEEEKARPTKLKCRKKKDAQVNWDIEF</sequence>
<keyword evidence="11" id="KW-0067">ATP-binding</keyword>
<evidence type="ECO:0000256" key="14">
    <source>
        <dbReference type="ARBA" id="ARBA00047298"/>
    </source>
</evidence>
<keyword evidence="10" id="KW-0418">Kinase</keyword>
<dbReference type="GO" id="GO:0004692">
    <property type="term" value="F:cGMP-dependent protein kinase activity"/>
    <property type="evidence" value="ECO:0007669"/>
    <property type="project" value="UniProtKB-EC"/>
</dbReference>
<keyword evidence="9" id="KW-0547">Nucleotide-binding</keyword>
<evidence type="ECO:0000256" key="10">
    <source>
        <dbReference type="ARBA" id="ARBA00022777"/>
    </source>
</evidence>
<dbReference type="InterPro" id="IPR000595">
    <property type="entry name" value="cNMP-bd_dom"/>
</dbReference>
<dbReference type="FunFam" id="1.10.510.10:FF:000571">
    <property type="entry name" value="Maternal embryonic leucine zipper kinase"/>
    <property type="match status" value="1"/>
</dbReference>
<evidence type="ECO:0000256" key="11">
    <source>
        <dbReference type="ARBA" id="ARBA00022840"/>
    </source>
</evidence>
<evidence type="ECO:0000256" key="4">
    <source>
        <dbReference type="ARBA" id="ARBA00012428"/>
    </source>
</evidence>
<evidence type="ECO:0000256" key="3">
    <source>
        <dbReference type="ARBA" id="ARBA00011245"/>
    </source>
</evidence>
<gene>
    <name evidence="19" type="ORF">BSTOLATCC_MIC44327</name>
</gene>
<evidence type="ECO:0000256" key="1">
    <source>
        <dbReference type="ARBA" id="ARBA00001946"/>
    </source>
</evidence>
<comment type="caution">
    <text evidence="19">The sequence shown here is derived from an EMBL/GenBank/DDBJ whole genome shotgun (WGS) entry which is preliminary data.</text>
</comment>
<evidence type="ECO:0000256" key="8">
    <source>
        <dbReference type="ARBA" id="ARBA00022723"/>
    </source>
</evidence>
<dbReference type="InterPro" id="IPR014710">
    <property type="entry name" value="RmlC-like_jellyroll"/>
</dbReference>
<keyword evidence="7" id="KW-0808">Transferase</keyword>
<keyword evidence="20" id="KW-1185">Reference proteome</keyword>
<feature type="domain" description="Protein kinase" evidence="16">
    <location>
        <begin position="568"/>
        <end position="823"/>
    </location>
</feature>
<dbReference type="PANTHER" id="PTHR24353">
    <property type="entry name" value="CYCLIC NUCLEOTIDE-DEPENDENT PROTEIN KINASE"/>
    <property type="match status" value="1"/>
</dbReference>
<accession>A0AAU9JPQ1</accession>
<organism evidence="19 20">
    <name type="scientific">Blepharisma stoltei</name>
    <dbReference type="NCBI Taxonomy" id="1481888"/>
    <lineage>
        <taxon>Eukaryota</taxon>
        <taxon>Sar</taxon>
        <taxon>Alveolata</taxon>
        <taxon>Ciliophora</taxon>
        <taxon>Postciliodesmatophora</taxon>
        <taxon>Heterotrichea</taxon>
        <taxon>Heterotrichida</taxon>
        <taxon>Blepharismidae</taxon>
        <taxon>Blepharisma</taxon>
    </lineage>
</organism>
<dbReference type="InterPro" id="IPR018488">
    <property type="entry name" value="cNMP-bd_CS"/>
</dbReference>
<dbReference type="Pfam" id="PF00069">
    <property type="entry name" value="Pkinase"/>
    <property type="match status" value="1"/>
</dbReference>
<evidence type="ECO:0000256" key="7">
    <source>
        <dbReference type="ARBA" id="ARBA00022679"/>
    </source>
</evidence>
<dbReference type="InterPro" id="IPR011009">
    <property type="entry name" value="Kinase-like_dom_sf"/>
</dbReference>
<dbReference type="Proteomes" id="UP001162131">
    <property type="component" value="Unassembled WGS sequence"/>
</dbReference>
<dbReference type="Gene3D" id="1.10.510.10">
    <property type="entry name" value="Transferase(Phosphotransferase) domain 1"/>
    <property type="match status" value="1"/>
</dbReference>
<dbReference type="PANTHER" id="PTHR24353:SF37">
    <property type="entry name" value="CAMP-DEPENDENT PROTEIN KINASE CATALYTIC SUBUNIT PRKX"/>
    <property type="match status" value="1"/>
</dbReference>
<dbReference type="Gene3D" id="3.30.200.20">
    <property type="entry name" value="Phosphorylase Kinase, domain 1"/>
    <property type="match status" value="1"/>
</dbReference>
<evidence type="ECO:0000259" key="18">
    <source>
        <dbReference type="PROSITE" id="PS51285"/>
    </source>
</evidence>
<dbReference type="AlphaFoldDB" id="A0AAU9JPQ1"/>
<comment type="similarity">
    <text evidence="2">Belongs to the protein kinase superfamily. AGC Ser/Thr protein kinase family. cGMP subfamily.</text>
</comment>
<evidence type="ECO:0000313" key="20">
    <source>
        <dbReference type="Proteomes" id="UP001162131"/>
    </source>
</evidence>
<dbReference type="SUPFAM" id="SSF56112">
    <property type="entry name" value="Protein kinase-like (PK-like)"/>
    <property type="match status" value="1"/>
</dbReference>
<evidence type="ECO:0000256" key="9">
    <source>
        <dbReference type="ARBA" id="ARBA00022741"/>
    </source>
</evidence>
<feature type="domain" description="Cyclic nucleotide-binding" evidence="17">
    <location>
        <begin position="88"/>
        <end position="203"/>
    </location>
</feature>
<dbReference type="PRINTS" id="PR00103">
    <property type="entry name" value="CAMPKINASE"/>
</dbReference>
<evidence type="ECO:0000256" key="15">
    <source>
        <dbReference type="ARBA" id="ARBA00047462"/>
    </source>
</evidence>
<dbReference type="PROSITE" id="PS50011">
    <property type="entry name" value="PROTEIN_KINASE_DOM"/>
    <property type="match status" value="1"/>
</dbReference>
<dbReference type="PROSITE" id="PS50042">
    <property type="entry name" value="CNMP_BINDING_3"/>
    <property type="match status" value="3"/>
</dbReference>
<dbReference type="EMBL" id="CAJZBQ010000044">
    <property type="protein sequence ID" value="CAG9327699.1"/>
    <property type="molecule type" value="Genomic_DNA"/>
</dbReference>
<keyword evidence="8" id="KW-0479">Metal-binding</keyword>
<dbReference type="PROSITE" id="PS00109">
    <property type="entry name" value="PROTEIN_KINASE_TYR"/>
    <property type="match status" value="1"/>
</dbReference>
<evidence type="ECO:0000256" key="5">
    <source>
        <dbReference type="ARBA" id="ARBA00022490"/>
    </source>
</evidence>
<dbReference type="GO" id="GO:0005952">
    <property type="term" value="C:cAMP-dependent protein kinase complex"/>
    <property type="evidence" value="ECO:0007669"/>
    <property type="project" value="TreeGrafter"/>
</dbReference>
<comment type="catalytic activity">
    <reaction evidence="15">
        <text>L-seryl-[protein] + ATP = O-phospho-L-seryl-[protein] + ADP + H(+)</text>
        <dbReference type="Rhea" id="RHEA:17989"/>
        <dbReference type="Rhea" id="RHEA-COMP:9863"/>
        <dbReference type="Rhea" id="RHEA-COMP:11604"/>
        <dbReference type="ChEBI" id="CHEBI:15378"/>
        <dbReference type="ChEBI" id="CHEBI:29999"/>
        <dbReference type="ChEBI" id="CHEBI:30616"/>
        <dbReference type="ChEBI" id="CHEBI:83421"/>
        <dbReference type="ChEBI" id="CHEBI:456216"/>
        <dbReference type="EC" id="2.7.11.12"/>
    </reaction>
</comment>
<feature type="domain" description="Cyclic nucleotide-binding" evidence="17">
    <location>
        <begin position="206"/>
        <end position="305"/>
    </location>
</feature>
<evidence type="ECO:0000256" key="12">
    <source>
        <dbReference type="ARBA" id="ARBA00022842"/>
    </source>
</evidence>
<dbReference type="CDD" id="cd00038">
    <property type="entry name" value="CAP_ED"/>
    <property type="match status" value="3"/>
</dbReference>
<dbReference type="SMART" id="SM00100">
    <property type="entry name" value="cNMP"/>
    <property type="match status" value="3"/>
</dbReference>
<dbReference type="InterPro" id="IPR000719">
    <property type="entry name" value="Prot_kinase_dom"/>
</dbReference>